<evidence type="ECO:0000256" key="1">
    <source>
        <dbReference type="SAM" id="MobiDB-lite"/>
    </source>
</evidence>
<name>B6IVZ8_RHOCS</name>
<dbReference type="RefSeq" id="WP_012568251.1">
    <property type="nucleotide sequence ID" value="NC_011420.2"/>
</dbReference>
<feature type="region of interest" description="Disordered" evidence="1">
    <location>
        <begin position="480"/>
        <end position="511"/>
    </location>
</feature>
<reference evidence="2 3" key="1">
    <citation type="journal article" date="2010" name="BMC Genomics">
        <title>Metabolic flexibility revealed in the genome of the cyst-forming alpha-1 proteobacterium Rhodospirillum centenum.</title>
        <authorList>
            <person name="Lu Y.K."/>
            <person name="Marden J."/>
            <person name="Han M."/>
            <person name="Swingley W.D."/>
            <person name="Mastrian S.D."/>
            <person name="Chowdhury S.R."/>
            <person name="Hao J."/>
            <person name="Helmy T."/>
            <person name="Kim S."/>
            <person name="Kurdoglu A.A."/>
            <person name="Matthies H.J."/>
            <person name="Rollo D."/>
            <person name="Stothard P."/>
            <person name="Blankenship R.E."/>
            <person name="Bauer C.E."/>
            <person name="Touchman J.W."/>
        </authorList>
    </citation>
    <scope>NUCLEOTIDE SEQUENCE [LARGE SCALE GENOMIC DNA]</scope>
    <source>
        <strain evidence="3">ATCC 51521 / SW</strain>
    </source>
</reference>
<dbReference type="eggNOG" id="COG5410">
    <property type="taxonomic scope" value="Bacteria"/>
</dbReference>
<dbReference type="InterPro" id="IPR027417">
    <property type="entry name" value="P-loop_NTPase"/>
</dbReference>
<dbReference type="OrthoDB" id="1634373at2"/>
<organism evidence="2 3">
    <name type="scientific">Rhodospirillum centenum (strain ATCC 51521 / SW)</name>
    <dbReference type="NCBI Taxonomy" id="414684"/>
    <lineage>
        <taxon>Bacteria</taxon>
        <taxon>Pseudomonadati</taxon>
        <taxon>Pseudomonadota</taxon>
        <taxon>Alphaproteobacteria</taxon>
        <taxon>Rhodospirillales</taxon>
        <taxon>Rhodospirillaceae</taxon>
        <taxon>Rhodospirillum</taxon>
    </lineage>
</organism>
<sequence>MPPVRFTEFLALWNHLQGRGTPDLHLEMADWLEDALARGRRELLLLAFRDSGKSSIVGLYCAWRLARDPDCRILVLAADLTLAKKMVRTVKRVVERHPLCAGLKPEKRELWGAEAFTLQRPLVGRDPSMAAQGVGGNFTGSHADLVVCDDVEVPNTCDTAPKREELRTRLREIASVLAPGGTSLYIGTPHTWYSIYAREPRPELGEREPFLAGYARLELPVYREGPDGARLHLWPERFGPEVVERIRRRAGPAKFLSQMLLTPRPATAGRLDPDRLRPYAAEPDIRSVQGRPVLTLEGRRLLTARAWWDPALGRPAAGGESGAGGGGEGGGGRGDGSVVAVVFGDADGRAYLHRVLYVRAAEGTEPAQDQCRQVADLVEALQLATLHLETNGIGGFLPGLLRQTLARRRLACAVLEETSRRPKALRILEAFDARLAAGMLAAHRSVWETPFVREMRDWRPDGRGGHDDGLDAAAGALLASPARLPRLPPPPRAPGWGGGTEPFLADTDFDP</sequence>
<protein>
    <recommendedName>
        <fullName evidence="4">Terminase large subunit gp17-like C-terminal domain-containing protein</fullName>
    </recommendedName>
</protein>
<gene>
    <name evidence="2" type="ordered locus">RC1_3107</name>
</gene>
<dbReference type="Gene3D" id="3.40.50.300">
    <property type="entry name" value="P-loop containing nucleotide triphosphate hydrolases"/>
    <property type="match status" value="1"/>
</dbReference>
<proteinExistence type="predicted"/>
<dbReference type="EMBL" id="CP000613">
    <property type="protein sequence ID" value="ACJ00472.1"/>
    <property type="molecule type" value="Genomic_DNA"/>
</dbReference>
<dbReference type="STRING" id="414684.RC1_3107"/>
<dbReference type="Gene3D" id="3.30.420.240">
    <property type="match status" value="1"/>
</dbReference>
<dbReference type="KEGG" id="rce:RC1_3107"/>
<evidence type="ECO:0000313" key="2">
    <source>
        <dbReference type="EMBL" id="ACJ00472.1"/>
    </source>
</evidence>
<dbReference type="Proteomes" id="UP000001591">
    <property type="component" value="Chromosome"/>
</dbReference>
<dbReference type="AlphaFoldDB" id="B6IVZ8"/>
<evidence type="ECO:0000313" key="3">
    <source>
        <dbReference type="Proteomes" id="UP000001591"/>
    </source>
</evidence>
<dbReference type="HOGENOM" id="CLU_553000_0_0_5"/>
<evidence type="ECO:0008006" key="4">
    <source>
        <dbReference type="Google" id="ProtNLM"/>
    </source>
</evidence>
<dbReference type="NCBIfam" id="NF033889">
    <property type="entry name" value="termin_lrg_T7"/>
    <property type="match status" value="1"/>
</dbReference>
<dbReference type="InterPro" id="IPR047987">
    <property type="entry name" value="Gp19-like_virus"/>
</dbReference>
<keyword evidence="3" id="KW-1185">Reference proteome</keyword>
<accession>B6IVZ8</accession>